<keyword evidence="2" id="KW-0408">Iron</keyword>
<proteinExistence type="predicted"/>
<feature type="domain" description="4Fe-4S ferredoxin-type" evidence="4">
    <location>
        <begin position="2"/>
        <end position="31"/>
    </location>
</feature>
<dbReference type="InterPro" id="IPR017900">
    <property type="entry name" value="4Fe4S_Fe_S_CS"/>
</dbReference>
<dbReference type="InterPro" id="IPR017896">
    <property type="entry name" value="4Fe4S_Fe-S-bd"/>
</dbReference>
<evidence type="ECO:0000256" key="2">
    <source>
        <dbReference type="ARBA" id="ARBA00023004"/>
    </source>
</evidence>
<dbReference type="Proteomes" id="UP000606870">
    <property type="component" value="Unassembled WGS sequence"/>
</dbReference>
<evidence type="ECO:0000313" key="5">
    <source>
        <dbReference type="EMBL" id="MBC3537160.1"/>
    </source>
</evidence>
<dbReference type="PANTHER" id="PTHR43122">
    <property type="entry name" value="FERREDOXIN SUBUNIT OF PYRUVATE:FLAVODOXIN OXIDOREDUCTASE-RELATED"/>
    <property type="match status" value="1"/>
</dbReference>
<dbReference type="Gene3D" id="3.30.70.20">
    <property type="match status" value="2"/>
</dbReference>
<gene>
    <name evidence="5" type="ORF">H8J70_07840</name>
</gene>
<accession>A0ABR6VIP0</accession>
<evidence type="ECO:0000256" key="3">
    <source>
        <dbReference type="ARBA" id="ARBA00023014"/>
    </source>
</evidence>
<dbReference type="EMBL" id="JACOGK010000020">
    <property type="protein sequence ID" value="MBC3537160.1"/>
    <property type="molecule type" value="Genomic_DNA"/>
</dbReference>
<sequence>MAKAKPNTELCKGCRLCVGACPKQAIIPLEEVNKKGYQIIRVDEEKCIGCGMCYKTCPDCVFTIA</sequence>
<organism evidence="5 6">
    <name type="scientific">Megasphaera hominis</name>
    <dbReference type="NCBI Taxonomy" id="159836"/>
    <lineage>
        <taxon>Bacteria</taxon>
        <taxon>Bacillati</taxon>
        <taxon>Bacillota</taxon>
        <taxon>Negativicutes</taxon>
        <taxon>Veillonellales</taxon>
        <taxon>Veillonellaceae</taxon>
        <taxon>Megasphaera</taxon>
    </lineage>
</organism>
<keyword evidence="1" id="KW-0479">Metal-binding</keyword>
<name>A0ABR6VIP0_9FIRM</name>
<keyword evidence="3" id="KW-0411">Iron-sulfur</keyword>
<comment type="caution">
    <text evidence="5">The sequence shown here is derived from an EMBL/GenBank/DDBJ whole genome shotgun (WGS) entry which is preliminary data.</text>
</comment>
<evidence type="ECO:0000259" key="4">
    <source>
        <dbReference type="PROSITE" id="PS51379"/>
    </source>
</evidence>
<feature type="domain" description="4Fe-4S ferredoxin-type" evidence="4">
    <location>
        <begin position="38"/>
        <end position="65"/>
    </location>
</feature>
<dbReference type="PANTHER" id="PTHR43122:SF1">
    <property type="entry name" value="IRON-SULFUR-BINDING PROTEIN"/>
    <property type="match status" value="1"/>
</dbReference>
<protein>
    <submittedName>
        <fullName evidence="5">4Fe-4S binding protein</fullName>
    </submittedName>
</protein>
<keyword evidence="6" id="KW-1185">Reference proteome</keyword>
<dbReference type="PROSITE" id="PS51379">
    <property type="entry name" value="4FE4S_FER_2"/>
    <property type="match status" value="2"/>
</dbReference>
<evidence type="ECO:0000313" key="6">
    <source>
        <dbReference type="Proteomes" id="UP000606870"/>
    </source>
</evidence>
<dbReference type="SUPFAM" id="SSF54862">
    <property type="entry name" value="4Fe-4S ferredoxins"/>
    <property type="match status" value="1"/>
</dbReference>
<reference evidence="5 6" key="1">
    <citation type="submission" date="2020-08" db="EMBL/GenBank/DDBJ databases">
        <authorList>
            <person name="Liu C."/>
            <person name="Sun Q."/>
        </authorList>
    </citation>
    <scope>NUCLEOTIDE SEQUENCE [LARGE SCALE GENOMIC DNA]</scope>
    <source>
        <strain evidence="5 6">NSJ-59</strain>
    </source>
</reference>
<dbReference type="PROSITE" id="PS00198">
    <property type="entry name" value="4FE4S_FER_1"/>
    <property type="match status" value="2"/>
</dbReference>
<dbReference type="Pfam" id="PF12838">
    <property type="entry name" value="Fer4_7"/>
    <property type="match status" value="1"/>
</dbReference>
<evidence type="ECO:0000256" key="1">
    <source>
        <dbReference type="ARBA" id="ARBA00022723"/>
    </source>
</evidence>
<dbReference type="RefSeq" id="WP_186503359.1">
    <property type="nucleotide sequence ID" value="NZ_JACOGK010000020.1"/>
</dbReference>